<evidence type="ECO:0000256" key="10">
    <source>
        <dbReference type="HAMAP-Rule" id="MF_00454"/>
    </source>
</evidence>
<evidence type="ECO:0000256" key="8">
    <source>
        <dbReference type="ARBA" id="ARBA00035585"/>
    </source>
</evidence>
<feature type="binding site" evidence="10">
    <location>
        <position position="76"/>
    </location>
    <ligand>
        <name>Na(+)</name>
        <dbReference type="ChEBI" id="CHEBI:29101"/>
        <note>structural</note>
    </ligand>
</feature>
<dbReference type="PANTHER" id="PTHR28259:SF1">
    <property type="entry name" value="FLUORIDE EXPORT PROTEIN 1-RELATED"/>
    <property type="match status" value="1"/>
</dbReference>
<dbReference type="Proteomes" id="UP000230551">
    <property type="component" value="Unassembled WGS sequence"/>
</dbReference>
<dbReference type="PANTHER" id="PTHR28259">
    <property type="entry name" value="FLUORIDE EXPORT PROTEIN 1-RELATED"/>
    <property type="match status" value="1"/>
</dbReference>
<evidence type="ECO:0000256" key="9">
    <source>
        <dbReference type="ARBA" id="ARBA00049940"/>
    </source>
</evidence>
<keyword evidence="12" id="KW-1185">Reference proteome</keyword>
<protein>
    <recommendedName>
        <fullName evidence="10">Fluoride-specific ion channel FluC</fullName>
    </recommendedName>
</protein>
<dbReference type="InterPro" id="IPR003691">
    <property type="entry name" value="FluC"/>
</dbReference>
<evidence type="ECO:0000313" key="11">
    <source>
        <dbReference type="EMBL" id="PIB73255.1"/>
    </source>
</evidence>
<keyword evidence="4 10" id="KW-1133">Transmembrane helix</keyword>
<dbReference type="GO" id="GO:0005886">
    <property type="term" value="C:plasma membrane"/>
    <property type="evidence" value="ECO:0007669"/>
    <property type="project" value="UniProtKB-SubCell"/>
</dbReference>
<evidence type="ECO:0000256" key="4">
    <source>
        <dbReference type="ARBA" id="ARBA00022989"/>
    </source>
</evidence>
<keyword evidence="10" id="KW-0915">Sodium</keyword>
<feature type="transmembrane region" description="Helical" evidence="10">
    <location>
        <begin position="45"/>
        <end position="78"/>
    </location>
</feature>
<keyword evidence="6 10" id="KW-0407">Ion channel</keyword>
<evidence type="ECO:0000256" key="2">
    <source>
        <dbReference type="ARBA" id="ARBA00022475"/>
    </source>
</evidence>
<dbReference type="HAMAP" id="MF_00454">
    <property type="entry name" value="FluC"/>
    <property type="match status" value="1"/>
</dbReference>
<feature type="transmembrane region" description="Helical" evidence="10">
    <location>
        <begin position="99"/>
        <end position="120"/>
    </location>
</feature>
<dbReference type="NCBIfam" id="NF010824">
    <property type="entry name" value="PRK14228.1"/>
    <property type="match status" value="1"/>
</dbReference>
<comment type="similarity">
    <text evidence="7 10">Belongs to the fluoride channel Fluc/FEX (TC 1.A.43) family.</text>
</comment>
<evidence type="ECO:0000256" key="1">
    <source>
        <dbReference type="ARBA" id="ARBA00004651"/>
    </source>
</evidence>
<organism evidence="11 12">
    <name type="scientific">Mycolicibacterium brumae</name>
    <dbReference type="NCBI Taxonomy" id="85968"/>
    <lineage>
        <taxon>Bacteria</taxon>
        <taxon>Bacillati</taxon>
        <taxon>Actinomycetota</taxon>
        <taxon>Actinomycetes</taxon>
        <taxon>Mycobacteriales</taxon>
        <taxon>Mycobacteriaceae</taxon>
        <taxon>Mycolicibacterium</taxon>
    </lineage>
</organism>
<dbReference type="Pfam" id="PF02537">
    <property type="entry name" value="CRCB"/>
    <property type="match status" value="1"/>
</dbReference>
<comment type="caution">
    <text evidence="11">The sequence shown here is derived from an EMBL/GenBank/DDBJ whole genome shotgun (WGS) entry which is preliminary data.</text>
</comment>
<keyword evidence="10" id="KW-0813">Transport</keyword>
<dbReference type="EMBL" id="PDCN02000036">
    <property type="protein sequence ID" value="PIB73255.1"/>
    <property type="molecule type" value="Genomic_DNA"/>
</dbReference>
<keyword evidence="3 10" id="KW-0812">Transmembrane</keyword>
<reference evidence="11 12" key="1">
    <citation type="journal article" date="2017" name="Infect. Genet. Evol.">
        <title>The new phylogeny of the genus Mycobacterium: The old and the news.</title>
        <authorList>
            <person name="Tortoli E."/>
            <person name="Fedrizzi T."/>
            <person name="Meehan C.J."/>
            <person name="Trovato A."/>
            <person name="Grottola A."/>
            <person name="Giacobazzi E."/>
            <person name="Serpini G.F."/>
            <person name="Tagliazucchi S."/>
            <person name="Fabio A."/>
            <person name="Bettua C."/>
            <person name="Bertorelli R."/>
            <person name="Frascaro F."/>
            <person name="De Sanctis V."/>
            <person name="Pecorari M."/>
            <person name="Jousson O."/>
            <person name="Segata N."/>
            <person name="Cirillo D.M."/>
        </authorList>
    </citation>
    <scope>NUCLEOTIDE SEQUENCE [LARGE SCALE GENOMIC DNA]</scope>
    <source>
        <strain evidence="11 12">CIP1034565</strain>
    </source>
</reference>
<dbReference type="RefSeq" id="WP_090585262.1">
    <property type="nucleotide sequence ID" value="NZ_CP104302.1"/>
</dbReference>
<evidence type="ECO:0000256" key="3">
    <source>
        <dbReference type="ARBA" id="ARBA00022692"/>
    </source>
</evidence>
<evidence type="ECO:0000313" key="12">
    <source>
        <dbReference type="Proteomes" id="UP000230551"/>
    </source>
</evidence>
<comment type="catalytic activity">
    <reaction evidence="8">
        <text>fluoride(in) = fluoride(out)</text>
        <dbReference type="Rhea" id="RHEA:76159"/>
        <dbReference type="ChEBI" id="CHEBI:17051"/>
    </reaction>
    <physiologicalReaction direction="left-to-right" evidence="8">
        <dbReference type="Rhea" id="RHEA:76160"/>
    </physiologicalReaction>
</comment>
<comment type="caution">
    <text evidence="10">Lacks conserved residue(s) required for the propagation of feature annotation.</text>
</comment>
<dbReference type="GO" id="GO:0062054">
    <property type="term" value="F:fluoride channel activity"/>
    <property type="evidence" value="ECO:0007669"/>
    <property type="project" value="UniProtKB-UniRule"/>
</dbReference>
<dbReference type="OrthoDB" id="5148600at2"/>
<evidence type="ECO:0000256" key="7">
    <source>
        <dbReference type="ARBA" id="ARBA00035120"/>
    </source>
</evidence>
<keyword evidence="10" id="KW-0406">Ion transport</keyword>
<keyword evidence="2 10" id="KW-1003">Cell membrane</keyword>
<name>A0A2G5P4N6_9MYCO</name>
<proteinExistence type="inferred from homology"/>
<dbReference type="GO" id="GO:0046872">
    <property type="term" value="F:metal ion binding"/>
    <property type="evidence" value="ECO:0007669"/>
    <property type="project" value="UniProtKB-KW"/>
</dbReference>
<comment type="activity regulation">
    <text evidence="10">Na(+) is not transported, but it plays an essential structural role and its presence is essential for fluoride channel function.</text>
</comment>
<dbReference type="STRING" id="85968.GCA_900073015_00343"/>
<gene>
    <name evidence="10" type="primary">fluC</name>
    <name evidence="10" type="synonym">crcB</name>
    <name evidence="11" type="ORF">CQY22_017650</name>
</gene>
<keyword evidence="10" id="KW-0479">Metal-binding</keyword>
<sequence length="122" mass="12154">MSAVAPWLAVLLVGGIGAVARFELDRAVTRRTGGGFPAGTLAVNLSGALALGMLSGAGLSPTALLIAGTGLVGAYTTFSTWMLETARLAEEGGRRRATLNIVVSLVAGVLAAGCGSWIGAQL</sequence>
<evidence type="ECO:0000256" key="6">
    <source>
        <dbReference type="ARBA" id="ARBA00023303"/>
    </source>
</evidence>
<evidence type="ECO:0000256" key="5">
    <source>
        <dbReference type="ARBA" id="ARBA00023136"/>
    </source>
</evidence>
<accession>A0A2G5P4N6</accession>
<dbReference type="AlphaFoldDB" id="A0A2G5P4N6"/>
<comment type="function">
    <text evidence="9 10">Fluoride-specific ion channel. Important for reducing fluoride concentration in the cell, thus reducing its toxicity.</text>
</comment>
<comment type="subcellular location">
    <subcellularLocation>
        <location evidence="1 10">Cell membrane</location>
        <topology evidence="1 10">Multi-pass membrane protein</topology>
    </subcellularLocation>
</comment>
<dbReference type="GO" id="GO:0140114">
    <property type="term" value="P:cellular detoxification of fluoride"/>
    <property type="evidence" value="ECO:0007669"/>
    <property type="project" value="UniProtKB-UniRule"/>
</dbReference>
<keyword evidence="5 10" id="KW-0472">Membrane</keyword>
<feature type="binding site" evidence="10">
    <location>
        <position position="73"/>
    </location>
    <ligand>
        <name>Na(+)</name>
        <dbReference type="ChEBI" id="CHEBI:29101"/>
        <note>structural</note>
    </ligand>
</feature>